<feature type="region of interest" description="Disordered" evidence="1">
    <location>
        <begin position="1"/>
        <end position="52"/>
    </location>
</feature>
<organism evidence="2 3">
    <name type="scientific">Astrephomene gubernaculifera</name>
    <dbReference type="NCBI Taxonomy" id="47775"/>
    <lineage>
        <taxon>Eukaryota</taxon>
        <taxon>Viridiplantae</taxon>
        <taxon>Chlorophyta</taxon>
        <taxon>core chlorophytes</taxon>
        <taxon>Chlorophyceae</taxon>
        <taxon>CS clade</taxon>
        <taxon>Chlamydomonadales</taxon>
        <taxon>Astrephomenaceae</taxon>
        <taxon>Astrephomene</taxon>
    </lineage>
</organism>
<accession>A0AAD3DY79</accession>
<protein>
    <submittedName>
        <fullName evidence="2">Uncharacterized protein</fullName>
    </submittedName>
</protein>
<dbReference type="Proteomes" id="UP001054857">
    <property type="component" value="Unassembled WGS sequence"/>
</dbReference>
<evidence type="ECO:0000256" key="1">
    <source>
        <dbReference type="SAM" id="MobiDB-lite"/>
    </source>
</evidence>
<feature type="non-terminal residue" evidence="2">
    <location>
        <position position="1"/>
    </location>
</feature>
<dbReference type="EMBL" id="BMAR01000021">
    <property type="protein sequence ID" value="GFR47971.1"/>
    <property type="molecule type" value="Genomic_DNA"/>
</dbReference>
<evidence type="ECO:0000313" key="3">
    <source>
        <dbReference type="Proteomes" id="UP001054857"/>
    </source>
</evidence>
<feature type="compositionally biased region" description="Low complexity" evidence="1">
    <location>
        <begin position="194"/>
        <end position="210"/>
    </location>
</feature>
<comment type="caution">
    <text evidence="2">The sequence shown here is derived from an EMBL/GenBank/DDBJ whole genome shotgun (WGS) entry which is preliminary data.</text>
</comment>
<feature type="compositionally biased region" description="Polar residues" evidence="1">
    <location>
        <begin position="41"/>
        <end position="52"/>
    </location>
</feature>
<feature type="region of interest" description="Disordered" evidence="1">
    <location>
        <begin position="65"/>
        <end position="108"/>
    </location>
</feature>
<keyword evidence="3" id="KW-1185">Reference proteome</keyword>
<reference evidence="2 3" key="1">
    <citation type="journal article" date="2021" name="Sci. Rep.">
        <title>Genome sequencing of the multicellular alga Astrephomene provides insights into convergent evolution of germ-soma differentiation.</title>
        <authorList>
            <person name="Yamashita S."/>
            <person name="Yamamoto K."/>
            <person name="Matsuzaki R."/>
            <person name="Suzuki S."/>
            <person name="Yamaguchi H."/>
            <person name="Hirooka S."/>
            <person name="Minakuchi Y."/>
            <person name="Miyagishima S."/>
            <person name="Kawachi M."/>
            <person name="Toyoda A."/>
            <person name="Nozaki H."/>
        </authorList>
    </citation>
    <scope>NUCLEOTIDE SEQUENCE [LARGE SCALE GENOMIC DNA]</scope>
    <source>
        <strain evidence="2 3">NIES-4017</strain>
    </source>
</reference>
<evidence type="ECO:0000313" key="2">
    <source>
        <dbReference type="EMBL" id="GFR47971.1"/>
    </source>
</evidence>
<proteinExistence type="predicted"/>
<name>A0AAD3DY79_9CHLO</name>
<sequence>MKRQLGHAEQAGPAKKRAFCPPLVSRTSLHQGPSALPAANAAQTTLPEVSTAPSCVPALAKASPAVAPNRLAFRPPGQLRKPASSSGGAKQHPTLKPAPASAPSPPASIAALGVATSAATKRASASVQKAAVQSNFSKPPPPEAAQHAVRSRRPLAQPSPIGYKASGLRRPLAPAQVAQSRPLAPVNSSTPTPGGATASHAAGKAAAAVPGPSPASPAARRLDGSPAAALNSASQRQESIQAEQPDTAAQQHEPLSLHINTDLQAENGGDPDAAAEAPRGSQQPASHAATAPSAESHAVTAPPVASPVPLAAAAAAVTDVPSCPGDLETKPTGT</sequence>
<gene>
    <name evidence="2" type="ORF">Agub_g9795</name>
</gene>
<feature type="region of interest" description="Disordered" evidence="1">
    <location>
        <begin position="126"/>
        <end position="302"/>
    </location>
</feature>
<feature type="compositionally biased region" description="Polar residues" evidence="1">
    <location>
        <begin position="231"/>
        <end position="250"/>
    </location>
</feature>
<dbReference type="AlphaFoldDB" id="A0AAD3DY79"/>